<accession>A0A2T0PVY1</accession>
<dbReference type="InterPro" id="IPR015987">
    <property type="entry name" value="UCP022704"/>
</dbReference>
<dbReference type="PANTHER" id="PTHR35332:SF2">
    <property type="entry name" value="REGULATION OF ENOLASE PROTEIN 1"/>
    <property type="match status" value="1"/>
</dbReference>
<dbReference type="RefSeq" id="WP_106252010.1">
    <property type="nucleotide sequence ID" value="NZ_PVZC01000009.1"/>
</dbReference>
<gene>
    <name evidence="1" type="ORF">CLV72_109300</name>
</gene>
<dbReference type="InterPro" id="IPR013320">
    <property type="entry name" value="ConA-like_dom_sf"/>
</dbReference>
<keyword evidence="2" id="KW-1185">Reference proteome</keyword>
<dbReference type="Gene3D" id="2.60.120.200">
    <property type="match status" value="1"/>
</dbReference>
<proteinExistence type="predicted"/>
<evidence type="ECO:0008006" key="3">
    <source>
        <dbReference type="Google" id="ProtNLM"/>
    </source>
</evidence>
<dbReference type="PANTHER" id="PTHR35332">
    <property type="entry name" value="REGULATION OF ENOLASE PROTEIN 1"/>
    <property type="match status" value="1"/>
</dbReference>
<evidence type="ECO:0000313" key="1">
    <source>
        <dbReference type="EMBL" id="PRX95689.1"/>
    </source>
</evidence>
<dbReference type="OrthoDB" id="9814707at2"/>
<evidence type="ECO:0000313" key="2">
    <source>
        <dbReference type="Proteomes" id="UP000237846"/>
    </source>
</evidence>
<organism evidence="1 2">
    <name type="scientific">Allonocardiopsis opalescens</name>
    <dbReference type="NCBI Taxonomy" id="1144618"/>
    <lineage>
        <taxon>Bacteria</taxon>
        <taxon>Bacillati</taxon>
        <taxon>Actinomycetota</taxon>
        <taxon>Actinomycetes</taxon>
        <taxon>Streptosporangiales</taxon>
        <taxon>Allonocardiopsis</taxon>
    </lineage>
</organism>
<sequence length="193" mass="21186">MAASTTVQAFGADGWEWFNPPARWEATGEGLAVTPDPRTDFWQITEHGYARDDGHVLGRWTRGPLRLATTFSADYAEQYDQAGPALRIDAANWVKAGIEYVDGRHYISAVVTRGYSDWSVVPLAEAPERVTVELRRSGDAVEVRYGVDGAEPATMLRQAYFPPEPAALSGVMCCAPTGQGFPVRFHSLELHEG</sequence>
<dbReference type="SUPFAM" id="SSF49899">
    <property type="entry name" value="Concanavalin A-like lectins/glucanases"/>
    <property type="match status" value="1"/>
</dbReference>
<name>A0A2T0PVY1_9ACTN</name>
<reference evidence="1 2" key="1">
    <citation type="submission" date="2018-03" db="EMBL/GenBank/DDBJ databases">
        <title>Genomic Encyclopedia of Archaeal and Bacterial Type Strains, Phase II (KMG-II): from individual species to whole genera.</title>
        <authorList>
            <person name="Goeker M."/>
        </authorList>
    </citation>
    <scope>NUCLEOTIDE SEQUENCE [LARGE SCALE GENOMIC DNA]</scope>
    <source>
        <strain evidence="1 2">DSM 45601</strain>
    </source>
</reference>
<dbReference type="AlphaFoldDB" id="A0A2T0PVY1"/>
<dbReference type="Pfam" id="PF07081">
    <property type="entry name" value="DUF1349"/>
    <property type="match status" value="1"/>
</dbReference>
<protein>
    <recommendedName>
        <fullName evidence="3">DUF1349 domain-containing protein</fullName>
    </recommendedName>
</protein>
<dbReference type="PIRSF" id="PIRSF022704">
    <property type="entry name" value="UCP022704"/>
    <property type="match status" value="1"/>
</dbReference>
<comment type="caution">
    <text evidence="1">The sequence shown here is derived from an EMBL/GenBank/DDBJ whole genome shotgun (WGS) entry which is preliminary data.</text>
</comment>
<dbReference type="Proteomes" id="UP000237846">
    <property type="component" value="Unassembled WGS sequence"/>
</dbReference>
<dbReference type="InterPro" id="IPR009784">
    <property type="entry name" value="DUF1349"/>
</dbReference>
<dbReference type="EMBL" id="PVZC01000009">
    <property type="protein sequence ID" value="PRX95689.1"/>
    <property type="molecule type" value="Genomic_DNA"/>
</dbReference>